<accession>A0A8X6XXV9</accession>
<protein>
    <submittedName>
        <fullName evidence="1">Uncharacterized protein</fullName>
    </submittedName>
</protein>
<dbReference type="EMBL" id="BMAV01013579">
    <property type="protein sequence ID" value="GFY61341.1"/>
    <property type="molecule type" value="Genomic_DNA"/>
</dbReference>
<sequence>MPGKKPELFNVLGDLKDMFAYEKSSDDFALHHRQRYATMEMKTMLPTILKSFTVQSLDGRDKVLPLMLITK</sequence>
<gene>
    <name evidence="1" type="ORF">TNIN_66251</name>
</gene>
<dbReference type="Proteomes" id="UP000886998">
    <property type="component" value="Unassembled WGS sequence"/>
</dbReference>
<name>A0A8X6XXV9_9ARAC</name>
<dbReference type="AlphaFoldDB" id="A0A8X6XXV9"/>
<evidence type="ECO:0000313" key="2">
    <source>
        <dbReference type="Proteomes" id="UP000886998"/>
    </source>
</evidence>
<reference evidence="1" key="1">
    <citation type="submission" date="2020-08" db="EMBL/GenBank/DDBJ databases">
        <title>Multicomponent nature underlies the extraordinary mechanical properties of spider dragline silk.</title>
        <authorList>
            <person name="Kono N."/>
            <person name="Nakamura H."/>
            <person name="Mori M."/>
            <person name="Yoshida Y."/>
            <person name="Ohtoshi R."/>
            <person name="Malay A.D."/>
            <person name="Moran D.A.P."/>
            <person name="Tomita M."/>
            <person name="Numata K."/>
            <person name="Arakawa K."/>
        </authorList>
    </citation>
    <scope>NUCLEOTIDE SEQUENCE</scope>
</reference>
<comment type="caution">
    <text evidence="1">The sequence shown here is derived from an EMBL/GenBank/DDBJ whole genome shotgun (WGS) entry which is preliminary data.</text>
</comment>
<keyword evidence="2" id="KW-1185">Reference proteome</keyword>
<organism evidence="1 2">
    <name type="scientific">Trichonephila inaurata madagascariensis</name>
    <dbReference type="NCBI Taxonomy" id="2747483"/>
    <lineage>
        <taxon>Eukaryota</taxon>
        <taxon>Metazoa</taxon>
        <taxon>Ecdysozoa</taxon>
        <taxon>Arthropoda</taxon>
        <taxon>Chelicerata</taxon>
        <taxon>Arachnida</taxon>
        <taxon>Araneae</taxon>
        <taxon>Araneomorphae</taxon>
        <taxon>Entelegynae</taxon>
        <taxon>Araneoidea</taxon>
        <taxon>Nephilidae</taxon>
        <taxon>Trichonephila</taxon>
        <taxon>Trichonephila inaurata</taxon>
    </lineage>
</organism>
<proteinExistence type="predicted"/>
<evidence type="ECO:0000313" key="1">
    <source>
        <dbReference type="EMBL" id="GFY61341.1"/>
    </source>
</evidence>